<feature type="region of interest" description="Disordered" evidence="1">
    <location>
        <begin position="1"/>
        <end position="23"/>
    </location>
</feature>
<organism evidence="2 3">
    <name type="scientific">Teichococcus globiformis</name>
    <dbReference type="NCBI Taxonomy" id="2307229"/>
    <lineage>
        <taxon>Bacteria</taxon>
        <taxon>Pseudomonadati</taxon>
        <taxon>Pseudomonadota</taxon>
        <taxon>Alphaproteobacteria</taxon>
        <taxon>Acetobacterales</taxon>
        <taxon>Roseomonadaceae</taxon>
        <taxon>Roseomonas</taxon>
    </lineage>
</organism>
<dbReference type="Proteomes" id="UP001595593">
    <property type="component" value="Unassembled WGS sequence"/>
</dbReference>
<name>A0ABV7G387_9PROT</name>
<dbReference type="RefSeq" id="WP_379597015.1">
    <property type="nucleotide sequence ID" value="NZ_JBHRTN010000011.1"/>
</dbReference>
<evidence type="ECO:0000256" key="1">
    <source>
        <dbReference type="SAM" id="MobiDB-lite"/>
    </source>
</evidence>
<protein>
    <recommendedName>
        <fullName evidence="4">Chromosome partitioning protein ParB</fullName>
    </recommendedName>
</protein>
<comment type="caution">
    <text evidence="2">The sequence shown here is derived from an EMBL/GenBank/DDBJ whole genome shotgun (WGS) entry which is preliminary data.</text>
</comment>
<evidence type="ECO:0000313" key="3">
    <source>
        <dbReference type="Proteomes" id="UP001595593"/>
    </source>
</evidence>
<accession>A0ABV7G387</accession>
<evidence type="ECO:0000313" key="2">
    <source>
        <dbReference type="EMBL" id="MFC3125961.1"/>
    </source>
</evidence>
<proteinExistence type="predicted"/>
<keyword evidence="3" id="KW-1185">Reference proteome</keyword>
<dbReference type="EMBL" id="JBHRTN010000011">
    <property type="protein sequence ID" value="MFC3125961.1"/>
    <property type="molecule type" value="Genomic_DNA"/>
</dbReference>
<gene>
    <name evidence="2" type="ORF">ACFOD4_12905</name>
</gene>
<evidence type="ECO:0008006" key="4">
    <source>
        <dbReference type="Google" id="ProtNLM"/>
    </source>
</evidence>
<sequence>MPIKMPGRRPQSEEDFVSGATATPATPVRAHLPWLDPKVRPDLRVQVNTKIPEPLALKYSFLAMRLGMRKQDAMEAALEAWATEKLRDLGLADNTD</sequence>
<reference evidence="3" key="1">
    <citation type="journal article" date="2019" name="Int. J. Syst. Evol. Microbiol.">
        <title>The Global Catalogue of Microorganisms (GCM) 10K type strain sequencing project: providing services to taxonomists for standard genome sequencing and annotation.</title>
        <authorList>
            <consortium name="The Broad Institute Genomics Platform"/>
            <consortium name="The Broad Institute Genome Sequencing Center for Infectious Disease"/>
            <person name="Wu L."/>
            <person name="Ma J."/>
        </authorList>
    </citation>
    <scope>NUCLEOTIDE SEQUENCE [LARGE SCALE GENOMIC DNA]</scope>
    <source>
        <strain evidence="3">KCTC 52094</strain>
    </source>
</reference>